<gene>
    <name evidence="2" type="ORF">Ddye_002053</name>
</gene>
<sequence>MAAPIPSPAKQYGFTGGYFTCEIPANPQLMIPRTRDLSFVNFHILTVTHTQQFSAADPPSDAAHRLPSSASIIQIYNAVSRRPTGNSLATVQRLPPSAVSVEKNFLLCWCLYILKLKMASVPSSSPTSDSQNSATHPVQPKREVKDVATNNGVFDISEKKAEVVPSHFQVLESKEYVEKFEKYEADYTRRLMSKYFSKNNVNGGNIFDEKTTIDGETIMSSRFPFTRSFADPLQALVDQSSSTSSSTTETPNNFSNGNHTPKNSG</sequence>
<accession>A0AAD9XPP9</accession>
<evidence type="ECO:0000313" key="2">
    <source>
        <dbReference type="EMBL" id="KAK2663479.1"/>
    </source>
</evidence>
<feature type="compositionally biased region" description="Low complexity" evidence="1">
    <location>
        <begin position="124"/>
        <end position="133"/>
    </location>
</feature>
<feature type="region of interest" description="Disordered" evidence="1">
    <location>
        <begin position="124"/>
        <end position="144"/>
    </location>
</feature>
<comment type="caution">
    <text evidence="2">The sequence shown here is derived from an EMBL/GenBank/DDBJ whole genome shotgun (WGS) entry which is preliminary data.</text>
</comment>
<evidence type="ECO:0000313" key="3">
    <source>
        <dbReference type="Proteomes" id="UP001280121"/>
    </source>
</evidence>
<dbReference type="PANTHER" id="PTHR36078">
    <property type="entry name" value="BNACNNG21220D PROTEIN"/>
    <property type="match status" value="1"/>
</dbReference>
<feature type="region of interest" description="Disordered" evidence="1">
    <location>
        <begin position="236"/>
        <end position="265"/>
    </location>
</feature>
<reference evidence="2" key="1">
    <citation type="journal article" date="2023" name="Plant J.">
        <title>Genome sequences and population genomics provide insights into the demographic history, inbreeding, and mutation load of two 'living fossil' tree species of Dipteronia.</title>
        <authorList>
            <person name="Feng Y."/>
            <person name="Comes H.P."/>
            <person name="Chen J."/>
            <person name="Zhu S."/>
            <person name="Lu R."/>
            <person name="Zhang X."/>
            <person name="Li P."/>
            <person name="Qiu J."/>
            <person name="Olsen K.M."/>
            <person name="Qiu Y."/>
        </authorList>
    </citation>
    <scope>NUCLEOTIDE SEQUENCE</scope>
    <source>
        <strain evidence="2">KIB01</strain>
    </source>
</reference>
<protein>
    <submittedName>
        <fullName evidence="2">Uncharacterized protein</fullName>
    </submittedName>
</protein>
<dbReference type="EMBL" id="JANJYI010000001">
    <property type="protein sequence ID" value="KAK2663479.1"/>
    <property type="molecule type" value="Genomic_DNA"/>
</dbReference>
<name>A0AAD9XPP9_9ROSI</name>
<dbReference type="PANTHER" id="PTHR36078:SF2">
    <property type="entry name" value="OS09G0473966 PROTEIN"/>
    <property type="match status" value="1"/>
</dbReference>
<keyword evidence="3" id="KW-1185">Reference proteome</keyword>
<dbReference type="Proteomes" id="UP001280121">
    <property type="component" value="Unassembled WGS sequence"/>
</dbReference>
<feature type="compositionally biased region" description="Polar residues" evidence="1">
    <location>
        <begin position="249"/>
        <end position="265"/>
    </location>
</feature>
<dbReference type="AlphaFoldDB" id="A0AAD9XPP9"/>
<proteinExistence type="predicted"/>
<organism evidence="2 3">
    <name type="scientific">Dipteronia dyeriana</name>
    <dbReference type="NCBI Taxonomy" id="168575"/>
    <lineage>
        <taxon>Eukaryota</taxon>
        <taxon>Viridiplantae</taxon>
        <taxon>Streptophyta</taxon>
        <taxon>Embryophyta</taxon>
        <taxon>Tracheophyta</taxon>
        <taxon>Spermatophyta</taxon>
        <taxon>Magnoliopsida</taxon>
        <taxon>eudicotyledons</taxon>
        <taxon>Gunneridae</taxon>
        <taxon>Pentapetalae</taxon>
        <taxon>rosids</taxon>
        <taxon>malvids</taxon>
        <taxon>Sapindales</taxon>
        <taxon>Sapindaceae</taxon>
        <taxon>Hippocastanoideae</taxon>
        <taxon>Acereae</taxon>
        <taxon>Dipteronia</taxon>
    </lineage>
</organism>
<evidence type="ECO:0000256" key="1">
    <source>
        <dbReference type="SAM" id="MobiDB-lite"/>
    </source>
</evidence>